<reference evidence="4 5" key="1">
    <citation type="submission" date="2019-03" db="EMBL/GenBank/DDBJ databases">
        <title>Genomic Encyclopedia of Type Strains, Phase IV (KMG-IV): sequencing the most valuable type-strain genomes for metagenomic binning, comparative biology and taxonomic classification.</title>
        <authorList>
            <person name="Goeker M."/>
        </authorList>
    </citation>
    <scope>NUCLEOTIDE SEQUENCE [LARGE SCALE GENOMIC DNA]</scope>
    <source>
        <strain evidence="4 5">DSM 45361</strain>
    </source>
</reference>
<evidence type="ECO:0000259" key="3">
    <source>
        <dbReference type="Pfam" id="PF13649"/>
    </source>
</evidence>
<dbReference type="PANTHER" id="PTHR43861:SF1">
    <property type="entry name" value="TRANS-ACONITATE 2-METHYLTRANSFERASE"/>
    <property type="match status" value="1"/>
</dbReference>
<sequence length="221" mass="23101">MHPDRLAPTFLQLLAPIAERGGTVLEIGCGTGMLTRHLVAAGLNVIASDASADMLELAREQVPGAVAHRVIALPDDALPEVDAIVGVGHPLNYFTGAEPVHASLTAIANALRPGGVLAIDLMVRTLGLEAHPPMGRLGADWALISTMDIPEPGRSVRHLTTFVRTEDGTYRRADEDHEFVHVDGAAALETLRRNGVDATLGQAFGPVGLPEGLASVIGAKA</sequence>
<keyword evidence="5" id="KW-1185">Reference proteome</keyword>
<dbReference type="Gene3D" id="3.40.50.150">
    <property type="entry name" value="Vaccinia Virus protein VP39"/>
    <property type="match status" value="1"/>
</dbReference>
<dbReference type="CDD" id="cd02440">
    <property type="entry name" value="AdoMet_MTases"/>
    <property type="match status" value="1"/>
</dbReference>
<dbReference type="Pfam" id="PF13649">
    <property type="entry name" value="Methyltransf_25"/>
    <property type="match status" value="1"/>
</dbReference>
<dbReference type="GO" id="GO:0032259">
    <property type="term" value="P:methylation"/>
    <property type="evidence" value="ECO:0007669"/>
    <property type="project" value="UniProtKB-KW"/>
</dbReference>
<dbReference type="Proteomes" id="UP000295444">
    <property type="component" value="Unassembled WGS sequence"/>
</dbReference>
<dbReference type="InterPro" id="IPR041698">
    <property type="entry name" value="Methyltransf_25"/>
</dbReference>
<dbReference type="SUPFAM" id="SSF53335">
    <property type="entry name" value="S-adenosyl-L-methionine-dependent methyltransferases"/>
    <property type="match status" value="1"/>
</dbReference>
<proteinExistence type="predicted"/>
<keyword evidence="2 4" id="KW-0808">Transferase</keyword>
<dbReference type="EMBL" id="SNXZ01000002">
    <property type="protein sequence ID" value="TDQ00189.1"/>
    <property type="molecule type" value="Genomic_DNA"/>
</dbReference>
<comment type="caution">
    <text evidence="4">The sequence shown here is derived from an EMBL/GenBank/DDBJ whole genome shotgun (WGS) entry which is preliminary data.</text>
</comment>
<dbReference type="PANTHER" id="PTHR43861">
    <property type="entry name" value="TRANS-ACONITATE 2-METHYLTRANSFERASE-RELATED"/>
    <property type="match status" value="1"/>
</dbReference>
<feature type="domain" description="Methyltransferase" evidence="3">
    <location>
        <begin position="24"/>
        <end position="115"/>
    </location>
</feature>
<dbReference type="InterPro" id="IPR029063">
    <property type="entry name" value="SAM-dependent_MTases_sf"/>
</dbReference>
<evidence type="ECO:0000256" key="1">
    <source>
        <dbReference type="ARBA" id="ARBA00022603"/>
    </source>
</evidence>
<protein>
    <submittedName>
        <fullName evidence="4">Methyltransferase family protein</fullName>
    </submittedName>
</protein>
<gene>
    <name evidence="4" type="ORF">EV186_10250</name>
</gene>
<evidence type="ECO:0000313" key="4">
    <source>
        <dbReference type="EMBL" id="TDQ00189.1"/>
    </source>
</evidence>
<dbReference type="GO" id="GO:0008168">
    <property type="term" value="F:methyltransferase activity"/>
    <property type="evidence" value="ECO:0007669"/>
    <property type="project" value="UniProtKB-KW"/>
</dbReference>
<evidence type="ECO:0000313" key="5">
    <source>
        <dbReference type="Proteomes" id="UP000295444"/>
    </source>
</evidence>
<dbReference type="Gene3D" id="2.20.130.10">
    <property type="entry name" value="CAC2371-like domains"/>
    <property type="match status" value="1"/>
</dbReference>
<dbReference type="AlphaFoldDB" id="A0A4R6SH66"/>
<evidence type="ECO:0000256" key="2">
    <source>
        <dbReference type="ARBA" id="ARBA00022679"/>
    </source>
</evidence>
<accession>A0A4R6SH66</accession>
<name>A0A4R6SH66_LABRH</name>
<organism evidence="4 5">
    <name type="scientific">Labedaea rhizosphaerae</name>
    <dbReference type="NCBI Taxonomy" id="598644"/>
    <lineage>
        <taxon>Bacteria</taxon>
        <taxon>Bacillati</taxon>
        <taxon>Actinomycetota</taxon>
        <taxon>Actinomycetes</taxon>
        <taxon>Pseudonocardiales</taxon>
        <taxon>Pseudonocardiaceae</taxon>
        <taxon>Labedaea</taxon>
    </lineage>
</organism>
<keyword evidence="1 4" id="KW-0489">Methyltransferase</keyword>